<dbReference type="Pfam" id="PF07669">
    <property type="entry name" value="Eco57I"/>
    <property type="match status" value="1"/>
</dbReference>
<dbReference type="AlphaFoldDB" id="K6BXF9"/>
<keyword evidence="2" id="KW-0067">ATP-binding</keyword>
<evidence type="ECO:0000259" key="1">
    <source>
        <dbReference type="Pfam" id="PF07669"/>
    </source>
</evidence>
<keyword evidence="2" id="KW-0347">Helicase</keyword>
<keyword evidence="2" id="KW-0547">Nucleotide-binding</keyword>
<comment type="caution">
    <text evidence="2">The sequence shown here is derived from an EMBL/GenBank/DDBJ whole genome shotgun (WGS) entry which is preliminary data.</text>
</comment>
<dbReference type="GO" id="GO:0004386">
    <property type="term" value="F:helicase activity"/>
    <property type="evidence" value="ECO:0007669"/>
    <property type="project" value="UniProtKB-KW"/>
</dbReference>
<sequence>LSYYIAAINIEATFDEINGDAEDYVPFEGIVLTDTFESTEPEDTLDDDYFGTNDARLKRQQEVPITAIIGNPPYSSGQNNANENNKNIHYSNLEKRIRNTYIKNSKAGAKNTAQDSYIRAIRWASDRLGKQGVIGFVSNGSFIDSRGADGLRKSLFEEFNYLYIFNLRGDQRTQGETSR</sequence>
<gene>
    <name evidence="2" type="ORF">BAZO_16434</name>
</gene>
<accession>K6BXF9</accession>
<dbReference type="GO" id="GO:0006304">
    <property type="term" value="P:DNA modification"/>
    <property type="evidence" value="ECO:0007669"/>
    <property type="project" value="InterPro"/>
</dbReference>
<protein>
    <submittedName>
        <fullName evidence="2">Superfamily II DNA/RNA helicase</fullName>
    </submittedName>
</protein>
<evidence type="ECO:0000313" key="2">
    <source>
        <dbReference type="EMBL" id="EKN63595.1"/>
    </source>
</evidence>
<dbReference type="Gene3D" id="3.40.50.150">
    <property type="entry name" value="Vaccinia Virus protein VP39"/>
    <property type="match status" value="1"/>
</dbReference>
<feature type="non-terminal residue" evidence="2">
    <location>
        <position position="1"/>
    </location>
</feature>
<dbReference type="InterPro" id="IPR002052">
    <property type="entry name" value="DNA_methylase_N6_adenine_CS"/>
</dbReference>
<dbReference type="InterPro" id="IPR029063">
    <property type="entry name" value="SAM-dependent_MTases_sf"/>
</dbReference>
<proteinExistence type="predicted"/>
<feature type="domain" description="Type II methyltransferase M.TaqI-like" evidence="1">
    <location>
        <begin position="63"/>
        <end position="169"/>
    </location>
</feature>
<dbReference type="GO" id="GO:0003676">
    <property type="term" value="F:nucleic acid binding"/>
    <property type="evidence" value="ECO:0007669"/>
    <property type="project" value="InterPro"/>
</dbReference>
<name>K6BXF9_SCHAZ</name>
<dbReference type="GO" id="GO:0009007">
    <property type="term" value="F:site-specific DNA-methyltransferase (adenine-specific) activity"/>
    <property type="evidence" value="ECO:0007669"/>
    <property type="project" value="UniProtKB-EC"/>
</dbReference>
<dbReference type="RefSeq" id="WP_003332748.1">
    <property type="nucleotide sequence ID" value="NZ_AJLR01000136.1"/>
</dbReference>
<dbReference type="GO" id="GO:0032259">
    <property type="term" value="P:methylation"/>
    <property type="evidence" value="ECO:0007669"/>
    <property type="project" value="InterPro"/>
</dbReference>
<reference evidence="2 3" key="1">
    <citation type="journal article" date="2012" name="Front. Microbiol.">
        <title>Redundancy and modularity in membrane-associated dissimilatory nitrate reduction in Bacillus.</title>
        <authorList>
            <person name="Heylen K."/>
            <person name="Keltjens J."/>
        </authorList>
    </citation>
    <scope>NUCLEOTIDE SEQUENCE [LARGE SCALE GENOMIC DNA]</scope>
    <source>
        <strain evidence="2 3">LMG 9581</strain>
    </source>
</reference>
<keyword evidence="2" id="KW-0378">Hydrolase</keyword>
<dbReference type="SUPFAM" id="SSF53335">
    <property type="entry name" value="S-adenosyl-L-methionine-dependent methyltransferases"/>
    <property type="match status" value="1"/>
</dbReference>
<organism evidence="2 3">
    <name type="scientific">Schinkia azotoformans LMG 9581</name>
    <dbReference type="NCBI Taxonomy" id="1131731"/>
    <lineage>
        <taxon>Bacteria</taxon>
        <taxon>Bacillati</taxon>
        <taxon>Bacillota</taxon>
        <taxon>Bacilli</taxon>
        <taxon>Bacillales</taxon>
        <taxon>Bacillaceae</taxon>
        <taxon>Calidifontibacillus/Schinkia group</taxon>
        <taxon>Schinkia</taxon>
    </lineage>
</organism>
<dbReference type="EMBL" id="AJLR01000136">
    <property type="protein sequence ID" value="EKN63595.1"/>
    <property type="molecule type" value="Genomic_DNA"/>
</dbReference>
<dbReference type="PROSITE" id="PS00092">
    <property type="entry name" value="N6_MTASE"/>
    <property type="match status" value="1"/>
</dbReference>
<feature type="non-terminal residue" evidence="2">
    <location>
        <position position="179"/>
    </location>
</feature>
<dbReference type="Proteomes" id="UP000006315">
    <property type="component" value="Unassembled WGS sequence"/>
</dbReference>
<keyword evidence="3" id="KW-1185">Reference proteome</keyword>
<evidence type="ECO:0000313" key="3">
    <source>
        <dbReference type="Proteomes" id="UP000006315"/>
    </source>
</evidence>
<dbReference type="InterPro" id="IPR011639">
    <property type="entry name" value="MethylTrfase_TaqI-like_dom"/>
</dbReference>